<dbReference type="OrthoDB" id="9794241at2"/>
<organism evidence="1 2">
    <name type="scientific">Leptospira harrisiae</name>
    <dbReference type="NCBI Taxonomy" id="2023189"/>
    <lineage>
        <taxon>Bacteria</taxon>
        <taxon>Pseudomonadati</taxon>
        <taxon>Spirochaetota</taxon>
        <taxon>Spirochaetia</taxon>
        <taxon>Leptospirales</taxon>
        <taxon>Leptospiraceae</taxon>
        <taxon>Leptospira</taxon>
    </lineage>
</organism>
<comment type="caution">
    <text evidence="1">The sequence shown here is derived from an EMBL/GenBank/DDBJ whole genome shotgun (WGS) entry which is preliminary data.</text>
</comment>
<proteinExistence type="predicted"/>
<name>A0A2N0AI60_9LEPT</name>
<protein>
    <submittedName>
        <fullName evidence="1">TIGR02453 family protein</fullName>
    </submittedName>
</protein>
<sequence>MKISKNGLSFLSELQLNNNRNWFLENKDRFLVIQNELVLMTGYLLAGIEKFDKSVNGVDPKSCIFRIHKDVRFAKDKSPYKTHFGIFMRGGNKKIDGTGYYLHIEPGQSLIGGGCYMPDPKALYKIRESMITNSKMIKTILEDRKFVQDFGTEFYAEKLKTAPKGFDKDHPMIELLKYKGFAVAKKIKNAELTSEQFVSETLKSYRNLYPLNQFLEKAMDRK</sequence>
<dbReference type="InterPro" id="IPR012808">
    <property type="entry name" value="CHP02453"/>
</dbReference>
<keyword evidence="2" id="KW-1185">Reference proteome</keyword>
<dbReference type="RefSeq" id="WP_100744210.1">
    <property type="nucleotide sequence ID" value="NZ_NPDW01000002.1"/>
</dbReference>
<dbReference type="PANTHER" id="PTHR36452">
    <property type="entry name" value="CHROMOSOME 12, WHOLE GENOME SHOTGUN SEQUENCE"/>
    <property type="match status" value="1"/>
</dbReference>
<gene>
    <name evidence="1" type="ORF">CH364_14650</name>
</gene>
<dbReference type="Pfam" id="PF09365">
    <property type="entry name" value="DUF2461"/>
    <property type="match status" value="1"/>
</dbReference>
<dbReference type="Proteomes" id="UP000232145">
    <property type="component" value="Unassembled WGS sequence"/>
</dbReference>
<evidence type="ECO:0000313" key="2">
    <source>
        <dbReference type="Proteomes" id="UP000232145"/>
    </source>
</evidence>
<dbReference type="InterPro" id="IPR015996">
    <property type="entry name" value="UCP028451"/>
</dbReference>
<reference evidence="1 2" key="1">
    <citation type="submission" date="2017-07" db="EMBL/GenBank/DDBJ databases">
        <title>Leptospira spp. isolated from tropical soils.</title>
        <authorList>
            <person name="Thibeaux R."/>
            <person name="Iraola G."/>
            <person name="Ferres I."/>
            <person name="Bierque E."/>
            <person name="Girault D."/>
            <person name="Soupe-Gilbert M.-E."/>
            <person name="Picardeau M."/>
            <person name="Goarant C."/>
        </authorList>
    </citation>
    <scope>NUCLEOTIDE SEQUENCE [LARGE SCALE GENOMIC DNA]</scope>
    <source>
        <strain evidence="1 2">FH2-B-A1</strain>
    </source>
</reference>
<dbReference type="NCBIfam" id="TIGR02453">
    <property type="entry name" value="TIGR02453 family protein"/>
    <property type="match status" value="1"/>
</dbReference>
<dbReference type="PANTHER" id="PTHR36452:SF1">
    <property type="entry name" value="DUF2461 DOMAIN-CONTAINING PROTEIN"/>
    <property type="match status" value="1"/>
</dbReference>
<accession>A0A2N0AI60</accession>
<dbReference type="EMBL" id="NPDX01000004">
    <property type="protein sequence ID" value="PJZ83988.1"/>
    <property type="molecule type" value="Genomic_DNA"/>
</dbReference>
<dbReference type="AlphaFoldDB" id="A0A2N0AI60"/>
<dbReference type="PIRSF" id="PIRSF028451">
    <property type="entry name" value="UCP028451"/>
    <property type="match status" value="1"/>
</dbReference>
<evidence type="ECO:0000313" key="1">
    <source>
        <dbReference type="EMBL" id="PJZ83988.1"/>
    </source>
</evidence>